<keyword evidence="4" id="KW-0496">Mitochondrion</keyword>
<comment type="subcellular location">
    <subcellularLocation>
        <location evidence="1">Mitochondrion</location>
    </subcellularLocation>
</comment>
<comment type="similarity">
    <text evidence="2 9">Belongs to the universal ribosomal protein uS5 family.</text>
</comment>
<accession>A0A2A9NK43</accession>
<evidence type="ECO:0000256" key="8">
    <source>
        <dbReference type="PROSITE-ProRule" id="PRU00268"/>
    </source>
</evidence>
<feature type="region of interest" description="Disordered" evidence="10">
    <location>
        <begin position="171"/>
        <end position="214"/>
    </location>
</feature>
<dbReference type="InterPro" id="IPR013810">
    <property type="entry name" value="Ribosomal_uS5_N"/>
</dbReference>
<dbReference type="GO" id="GO:0005743">
    <property type="term" value="C:mitochondrial inner membrane"/>
    <property type="evidence" value="ECO:0007669"/>
    <property type="project" value="UniProtKB-ARBA"/>
</dbReference>
<dbReference type="InterPro" id="IPR005324">
    <property type="entry name" value="Ribosomal_uS5_C"/>
</dbReference>
<evidence type="ECO:0000259" key="11">
    <source>
        <dbReference type="PROSITE" id="PS50881"/>
    </source>
</evidence>
<organism evidence="12 13">
    <name type="scientific">Amanita thiersii Skay4041</name>
    <dbReference type="NCBI Taxonomy" id="703135"/>
    <lineage>
        <taxon>Eukaryota</taxon>
        <taxon>Fungi</taxon>
        <taxon>Dikarya</taxon>
        <taxon>Basidiomycota</taxon>
        <taxon>Agaricomycotina</taxon>
        <taxon>Agaricomycetes</taxon>
        <taxon>Agaricomycetidae</taxon>
        <taxon>Agaricales</taxon>
        <taxon>Pluteineae</taxon>
        <taxon>Amanitaceae</taxon>
        <taxon>Amanita</taxon>
    </lineage>
</organism>
<dbReference type="Proteomes" id="UP000242287">
    <property type="component" value="Unassembled WGS sequence"/>
</dbReference>
<reference evidence="12 13" key="1">
    <citation type="submission" date="2014-02" db="EMBL/GenBank/DDBJ databases">
        <title>Transposable element dynamics among asymbiotic and ectomycorrhizal Amanita fungi.</title>
        <authorList>
            <consortium name="DOE Joint Genome Institute"/>
            <person name="Hess J."/>
            <person name="Skrede I."/>
            <person name="Wolfe B."/>
            <person name="LaButti K."/>
            <person name="Ohm R.A."/>
            <person name="Grigoriev I.V."/>
            <person name="Pringle A."/>
        </authorList>
    </citation>
    <scope>NUCLEOTIDE SEQUENCE [LARGE SCALE GENOMIC DNA]</scope>
    <source>
        <strain evidence="12 13">SKay4041</strain>
    </source>
</reference>
<dbReference type="SUPFAM" id="SSF54768">
    <property type="entry name" value="dsRNA-binding domain-like"/>
    <property type="match status" value="1"/>
</dbReference>
<protein>
    <recommendedName>
        <fullName evidence="6">Small ribosomal subunit protein uS5m</fullName>
    </recommendedName>
    <alternativeName>
        <fullName evidence="7">28S ribosomal protein S5, mitochondrial</fullName>
    </alternativeName>
</protein>
<dbReference type="FunFam" id="3.30.160.20:FF:000022">
    <property type="entry name" value="28S ribosomal protein S5, mitochondrial"/>
    <property type="match status" value="1"/>
</dbReference>
<evidence type="ECO:0000256" key="10">
    <source>
        <dbReference type="SAM" id="MobiDB-lite"/>
    </source>
</evidence>
<proteinExistence type="inferred from homology"/>
<feature type="compositionally biased region" description="Acidic residues" evidence="10">
    <location>
        <begin position="395"/>
        <end position="414"/>
    </location>
</feature>
<keyword evidence="5 8" id="KW-0687">Ribonucleoprotein</keyword>
<feature type="compositionally biased region" description="Basic and acidic residues" evidence="10">
    <location>
        <begin position="174"/>
        <end position="213"/>
    </location>
</feature>
<dbReference type="AlphaFoldDB" id="A0A2A9NK43"/>
<dbReference type="GO" id="GO:0003723">
    <property type="term" value="F:RNA binding"/>
    <property type="evidence" value="ECO:0007669"/>
    <property type="project" value="InterPro"/>
</dbReference>
<dbReference type="OrthoDB" id="309483at2759"/>
<dbReference type="PANTHER" id="PTHR48277:SF1">
    <property type="entry name" value="MITOCHONDRIAL RIBOSOMAL PROTEIN S5"/>
    <property type="match status" value="1"/>
</dbReference>
<evidence type="ECO:0000256" key="9">
    <source>
        <dbReference type="RuleBase" id="RU003823"/>
    </source>
</evidence>
<dbReference type="GO" id="GO:0006412">
    <property type="term" value="P:translation"/>
    <property type="evidence" value="ECO:0007669"/>
    <property type="project" value="InterPro"/>
</dbReference>
<keyword evidence="13" id="KW-1185">Reference proteome</keyword>
<dbReference type="PANTHER" id="PTHR48277">
    <property type="entry name" value="MITOCHONDRIAL RIBOSOMAL PROTEIN S5"/>
    <property type="match status" value="1"/>
</dbReference>
<dbReference type="Gene3D" id="3.30.230.10">
    <property type="match status" value="1"/>
</dbReference>
<feature type="region of interest" description="Disordered" evidence="10">
    <location>
        <begin position="29"/>
        <end position="106"/>
    </location>
</feature>
<dbReference type="Pfam" id="PF03719">
    <property type="entry name" value="Ribosomal_S5_C"/>
    <property type="match status" value="1"/>
</dbReference>
<evidence type="ECO:0000256" key="6">
    <source>
        <dbReference type="ARBA" id="ARBA00039335"/>
    </source>
</evidence>
<dbReference type="SUPFAM" id="SSF54211">
    <property type="entry name" value="Ribosomal protein S5 domain 2-like"/>
    <property type="match status" value="1"/>
</dbReference>
<dbReference type="PROSITE" id="PS50881">
    <property type="entry name" value="S5_DSRBD"/>
    <property type="match status" value="1"/>
</dbReference>
<dbReference type="GO" id="GO:0005763">
    <property type="term" value="C:mitochondrial small ribosomal subunit"/>
    <property type="evidence" value="ECO:0007669"/>
    <property type="project" value="UniProtKB-ARBA"/>
</dbReference>
<feature type="compositionally biased region" description="Low complexity" evidence="10">
    <location>
        <begin position="29"/>
        <end position="58"/>
    </location>
</feature>
<dbReference type="STRING" id="703135.A0A2A9NK43"/>
<dbReference type="InterPro" id="IPR020568">
    <property type="entry name" value="Ribosomal_Su5_D2-typ_SF"/>
</dbReference>
<dbReference type="GO" id="GO:0003735">
    <property type="term" value="F:structural constituent of ribosome"/>
    <property type="evidence" value="ECO:0007669"/>
    <property type="project" value="UniProtKB-UniRule"/>
</dbReference>
<evidence type="ECO:0000313" key="12">
    <source>
        <dbReference type="EMBL" id="PFH48671.1"/>
    </source>
</evidence>
<dbReference type="Pfam" id="PF00333">
    <property type="entry name" value="Ribosomal_S5"/>
    <property type="match status" value="1"/>
</dbReference>
<evidence type="ECO:0000256" key="7">
    <source>
        <dbReference type="ARBA" id="ARBA00041606"/>
    </source>
</evidence>
<evidence type="ECO:0000313" key="13">
    <source>
        <dbReference type="Proteomes" id="UP000242287"/>
    </source>
</evidence>
<evidence type="ECO:0000256" key="4">
    <source>
        <dbReference type="ARBA" id="ARBA00023128"/>
    </source>
</evidence>
<dbReference type="FunFam" id="3.30.230.10:FF:000002">
    <property type="entry name" value="30S ribosomal protein S5"/>
    <property type="match status" value="1"/>
</dbReference>
<evidence type="ECO:0000256" key="5">
    <source>
        <dbReference type="ARBA" id="ARBA00023274"/>
    </source>
</evidence>
<feature type="domain" description="S5 DRBM" evidence="11">
    <location>
        <begin position="431"/>
        <end position="494"/>
    </location>
</feature>
<evidence type="ECO:0000256" key="1">
    <source>
        <dbReference type="ARBA" id="ARBA00004173"/>
    </source>
</evidence>
<dbReference type="Gene3D" id="3.30.160.20">
    <property type="match status" value="1"/>
</dbReference>
<evidence type="ECO:0000256" key="3">
    <source>
        <dbReference type="ARBA" id="ARBA00022980"/>
    </source>
</evidence>
<name>A0A2A9NK43_9AGAR</name>
<sequence length="610" mass="67623">MSCLAGRLLRYGLLRSSVSTTTTTTTTATAAAASTHCCPSSSSSSKRVKQTRPVTFRTTRTHPTRPTRTPPLHSIPIRAYSNGESSNKNGRDVPSAPEPPTPPKSMFDRLFASLRPEMEDDELAVVVAGLLLTADSVERLSLVQETIPEYLQGRAQDALYEKVNRYMSSPPKELQAEIEKEKEQAQSRSVAEREAEAAAEKAAKEQEVAEENKATSLPHIDPAELEGKPMLHQLNLQLHTMRAQHTLSLLSEDEKRELEYLLSQVVDTSGMERTGPMIAVANFLKLRGLEIVFKRKDEPVAKLGEETKAADGMNAVEYAKRAAKDVTLNPIETRVEEKNDPYPNLMTPDPLLDARDEMVFPPTEKSPYTNRVIIRNHSSIFHAAMEQQTPPNTDPFEDPESTWEPEQTDETAEDLESFDNLPIPEAEIRNLYRFPLISRRVTQQTGKGKIHRIQYLVVVGNGDGLVGYGQAKDEDSAKALSKATALAIRSMDTVARFEKRTVPTEMETKLGSTRIIMRPRPVGFGLRCNPNLHQVLKAAGIKDVSAKVWGSRNPVNVVKAAFRMLWGGHAPLGMGDGVGGKGRTLDKGEGVRHVQDVERDRGRKLISLRK</sequence>
<dbReference type="InterPro" id="IPR014721">
    <property type="entry name" value="Ribsml_uS5_D2-typ_fold_subgr"/>
</dbReference>
<dbReference type="InterPro" id="IPR000851">
    <property type="entry name" value="Ribosomal_uS5"/>
</dbReference>
<feature type="region of interest" description="Disordered" evidence="10">
    <location>
        <begin position="387"/>
        <end position="414"/>
    </location>
</feature>
<dbReference type="EMBL" id="KZ302054">
    <property type="protein sequence ID" value="PFH48671.1"/>
    <property type="molecule type" value="Genomic_DNA"/>
</dbReference>
<gene>
    <name evidence="12" type="ORF">AMATHDRAFT_64876</name>
</gene>
<keyword evidence="3 8" id="KW-0689">Ribosomal protein</keyword>
<evidence type="ECO:0000256" key="2">
    <source>
        <dbReference type="ARBA" id="ARBA00008945"/>
    </source>
</evidence>